<sequence>MTLVDEEGSSKPRGCRMKADKPNTRRTWTQREEEKQFLNMDIRGEPPINSKIHLWKKNYDTLTCMMAKSGFGWDDSWCMITVDTQDIWEEFCKANVDVNVTSTASHKKIGSSRKKRNEKIIVQDDGLTNAANTFCDSANERLGELSKKLFADYNEAEKRSSIYEAIGKVPGIDLNDQILISDRLVENPKRMDLFFSLPEDARLILCLMTISHAWMGFKRWWWSSRNERWLVCIGHGNEFQEHGK</sequence>
<dbReference type="AlphaFoldDB" id="A0AAE1YS61"/>
<dbReference type="PANTHER" id="PTHR46250">
    <property type="entry name" value="MYB/SANT-LIKE DNA-BINDING DOMAIN PROTEIN-RELATED"/>
    <property type="match status" value="1"/>
</dbReference>
<name>A0AAE1YS61_9LAMI</name>
<dbReference type="Proteomes" id="UP001293254">
    <property type="component" value="Unassembled WGS sequence"/>
</dbReference>
<evidence type="ECO:0000313" key="3">
    <source>
        <dbReference type="Proteomes" id="UP001293254"/>
    </source>
</evidence>
<feature type="region of interest" description="Disordered" evidence="1">
    <location>
        <begin position="1"/>
        <end position="27"/>
    </location>
</feature>
<reference evidence="2" key="2">
    <citation type="journal article" date="2024" name="Plant">
        <title>Genomic evolution and insights into agronomic trait innovations of Sesamum species.</title>
        <authorList>
            <person name="Miao H."/>
            <person name="Wang L."/>
            <person name="Qu L."/>
            <person name="Liu H."/>
            <person name="Sun Y."/>
            <person name="Le M."/>
            <person name="Wang Q."/>
            <person name="Wei S."/>
            <person name="Zheng Y."/>
            <person name="Lin W."/>
            <person name="Duan Y."/>
            <person name="Cao H."/>
            <person name="Xiong S."/>
            <person name="Wang X."/>
            <person name="Wei L."/>
            <person name="Li C."/>
            <person name="Ma Q."/>
            <person name="Ju M."/>
            <person name="Zhao R."/>
            <person name="Li G."/>
            <person name="Mu C."/>
            <person name="Tian Q."/>
            <person name="Mei H."/>
            <person name="Zhang T."/>
            <person name="Gao T."/>
            <person name="Zhang H."/>
        </authorList>
    </citation>
    <scope>NUCLEOTIDE SEQUENCE</scope>
    <source>
        <strain evidence="2">3651</strain>
    </source>
</reference>
<comment type="caution">
    <text evidence="2">The sequence shown here is derived from an EMBL/GenBank/DDBJ whole genome shotgun (WGS) entry which is preliminary data.</text>
</comment>
<dbReference type="EMBL" id="JACGWO010000002">
    <property type="protein sequence ID" value="KAK4435016.1"/>
    <property type="molecule type" value="Genomic_DNA"/>
</dbReference>
<gene>
    <name evidence="2" type="ORF">Salat_0664600</name>
</gene>
<evidence type="ECO:0000256" key="1">
    <source>
        <dbReference type="SAM" id="MobiDB-lite"/>
    </source>
</evidence>
<organism evidence="2 3">
    <name type="scientific">Sesamum alatum</name>
    <dbReference type="NCBI Taxonomy" id="300844"/>
    <lineage>
        <taxon>Eukaryota</taxon>
        <taxon>Viridiplantae</taxon>
        <taxon>Streptophyta</taxon>
        <taxon>Embryophyta</taxon>
        <taxon>Tracheophyta</taxon>
        <taxon>Spermatophyta</taxon>
        <taxon>Magnoliopsida</taxon>
        <taxon>eudicotyledons</taxon>
        <taxon>Gunneridae</taxon>
        <taxon>Pentapetalae</taxon>
        <taxon>asterids</taxon>
        <taxon>lamiids</taxon>
        <taxon>Lamiales</taxon>
        <taxon>Pedaliaceae</taxon>
        <taxon>Sesamum</taxon>
    </lineage>
</organism>
<accession>A0AAE1YS61</accession>
<evidence type="ECO:0000313" key="2">
    <source>
        <dbReference type="EMBL" id="KAK4435016.1"/>
    </source>
</evidence>
<keyword evidence="3" id="KW-1185">Reference proteome</keyword>
<reference evidence="2" key="1">
    <citation type="submission" date="2020-06" db="EMBL/GenBank/DDBJ databases">
        <authorList>
            <person name="Li T."/>
            <person name="Hu X."/>
            <person name="Zhang T."/>
            <person name="Song X."/>
            <person name="Zhang H."/>
            <person name="Dai N."/>
            <person name="Sheng W."/>
            <person name="Hou X."/>
            <person name="Wei L."/>
        </authorList>
    </citation>
    <scope>NUCLEOTIDE SEQUENCE</scope>
    <source>
        <strain evidence="2">3651</strain>
        <tissue evidence="2">Leaf</tissue>
    </source>
</reference>
<protein>
    <recommendedName>
        <fullName evidence="4">Myb/SANT-like domain-containing protein</fullName>
    </recommendedName>
</protein>
<feature type="compositionally biased region" description="Basic and acidic residues" evidence="1">
    <location>
        <begin position="17"/>
        <end position="27"/>
    </location>
</feature>
<evidence type="ECO:0008006" key="4">
    <source>
        <dbReference type="Google" id="ProtNLM"/>
    </source>
</evidence>
<proteinExistence type="predicted"/>